<dbReference type="GeneID" id="13797506"/>
<proteinExistence type="predicted"/>
<dbReference type="InterPro" id="IPR000157">
    <property type="entry name" value="TIR_dom"/>
</dbReference>
<sequence length="203" mass="22753">MSDTENPVAIFISYNSADKQIASNIAIFLAAENIPTWFDEWKVSAGDSIVGEVQEGLKGCTHFLILWSKNSNKSNWVRKELESTIARAIQTKVPRIIPIRLDDTPLPALLADIKYLRYRGGTERDRYDLVESISGKKPSADFIRAIVKKYKEVVRDPDAEGPFEYKVCPECGSDNLEGSSFVSSDEEFYVLGCKECGWSTVSQ</sequence>
<dbReference type="EMBL" id="CP002408">
    <property type="protein sequence ID" value="AFU58187.1"/>
    <property type="molecule type" value="Genomic_DNA"/>
</dbReference>
<feature type="domain" description="TIR" evidence="1">
    <location>
        <begin position="6"/>
        <end position="154"/>
    </location>
</feature>
<organism evidence="2 3">
    <name type="scientific">Nitrososphaera gargensis (strain Ga9.2)</name>
    <dbReference type="NCBI Taxonomy" id="1237085"/>
    <lineage>
        <taxon>Archaea</taxon>
        <taxon>Nitrososphaerota</taxon>
        <taxon>Nitrososphaeria</taxon>
        <taxon>Nitrososphaerales</taxon>
        <taxon>Nitrososphaeraceae</taxon>
        <taxon>Nitrososphaera</taxon>
    </lineage>
</organism>
<dbReference type="Pfam" id="PF13676">
    <property type="entry name" value="TIR_2"/>
    <property type="match status" value="1"/>
</dbReference>
<keyword evidence="3" id="KW-1185">Reference proteome</keyword>
<dbReference type="OrthoDB" id="23364at2157"/>
<dbReference type="GO" id="GO:0007165">
    <property type="term" value="P:signal transduction"/>
    <property type="evidence" value="ECO:0007669"/>
    <property type="project" value="InterPro"/>
</dbReference>
<dbReference type="AlphaFoldDB" id="K0IJ46"/>
<gene>
    <name evidence="2" type="ordered locus">Ngar_c12470</name>
</gene>
<protein>
    <recommendedName>
        <fullName evidence="1">TIR domain-containing protein</fullName>
    </recommendedName>
</protein>
<dbReference type="Proteomes" id="UP000008037">
    <property type="component" value="Chromosome"/>
</dbReference>
<evidence type="ECO:0000313" key="3">
    <source>
        <dbReference type="Proteomes" id="UP000008037"/>
    </source>
</evidence>
<dbReference type="InterPro" id="IPR035897">
    <property type="entry name" value="Toll_tir_struct_dom_sf"/>
</dbReference>
<dbReference type="KEGG" id="nga:Ngar_c12470"/>
<reference evidence="2 3" key="1">
    <citation type="journal article" date="2012" name="Environ. Microbiol.">
        <title>The genome of the ammonia-oxidizing Candidatus Nitrososphaera gargensis: insights into metabolic versatility and environmental adaptations.</title>
        <authorList>
            <person name="Spang A."/>
            <person name="Poehlein A."/>
            <person name="Offre P."/>
            <person name="Zumbragel S."/>
            <person name="Haider S."/>
            <person name="Rychlik N."/>
            <person name="Nowka B."/>
            <person name="Schmeisser C."/>
            <person name="Lebedeva E.V."/>
            <person name="Rattei T."/>
            <person name="Bohm C."/>
            <person name="Schmid M."/>
            <person name="Galushko A."/>
            <person name="Hatzenpichler R."/>
            <person name="Weinmaier T."/>
            <person name="Daniel R."/>
            <person name="Schleper C."/>
            <person name="Spieck E."/>
            <person name="Streit W."/>
            <person name="Wagner M."/>
        </authorList>
    </citation>
    <scope>NUCLEOTIDE SEQUENCE [LARGE SCALE GENOMIC DNA]</scope>
    <source>
        <strain evidence="3">Ga9.2</strain>
    </source>
</reference>
<dbReference type="PROSITE" id="PS50104">
    <property type="entry name" value="TIR"/>
    <property type="match status" value="1"/>
</dbReference>
<dbReference type="STRING" id="1237085.Ngar_c12470"/>
<accession>K0IJ46</accession>
<dbReference type="Gene3D" id="3.40.50.10140">
    <property type="entry name" value="Toll/interleukin-1 receptor homology (TIR) domain"/>
    <property type="match status" value="1"/>
</dbReference>
<name>K0IJ46_NITGG</name>
<dbReference type="InParanoid" id="K0IJ46"/>
<dbReference type="SUPFAM" id="SSF52200">
    <property type="entry name" value="Toll/Interleukin receptor TIR domain"/>
    <property type="match status" value="1"/>
</dbReference>
<dbReference type="HOGENOM" id="CLU_1346449_0_0_2"/>
<dbReference type="SMART" id="SM00255">
    <property type="entry name" value="TIR"/>
    <property type="match status" value="1"/>
</dbReference>
<dbReference type="BioCyc" id="CNIT1237085:G1324-1245-MONOMER"/>
<evidence type="ECO:0000313" key="2">
    <source>
        <dbReference type="EMBL" id="AFU58187.1"/>
    </source>
</evidence>
<evidence type="ECO:0000259" key="1">
    <source>
        <dbReference type="PROSITE" id="PS50104"/>
    </source>
</evidence>
<dbReference type="RefSeq" id="WP_015018724.1">
    <property type="nucleotide sequence ID" value="NC_018719.1"/>
</dbReference>